<evidence type="ECO:0000313" key="2">
    <source>
        <dbReference type="Proteomes" id="UP000257039"/>
    </source>
</evidence>
<proteinExistence type="predicted"/>
<dbReference type="PROSITE" id="PS51257">
    <property type="entry name" value="PROKAR_LIPOPROTEIN"/>
    <property type="match status" value="1"/>
</dbReference>
<comment type="caution">
    <text evidence="1">The sequence shown here is derived from an EMBL/GenBank/DDBJ whole genome shotgun (WGS) entry which is preliminary data.</text>
</comment>
<keyword evidence="2" id="KW-1185">Reference proteome</keyword>
<dbReference type="EMBL" id="NDXW01000001">
    <property type="protein sequence ID" value="RDH43517.1"/>
    <property type="molecule type" value="Genomic_DNA"/>
</dbReference>
<evidence type="ECO:0000313" key="1">
    <source>
        <dbReference type="EMBL" id="RDH43517.1"/>
    </source>
</evidence>
<organism evidence="1 2">
    <name type="scientific">Zooshikella ganghwensis</name>
    <dbReference type="NCBI Taxonomy" id="202772"/>
    <lineage>
        <taxon>Bacteria</taxon>
        <taxon>Pseudomonadati</taxon>
        <taxon>Pseudomonadota</taxon>
        <taxon>Gammaproteobacteria</taxon>
        <taxon>Oceanospirillales</taxon>
        <taxon>Zooshikellaceae</taxon>
        <taxon>Zooshikella</taxon>
    </lineage>
</organism>
<name>A0A4P9VMC1_9GAMM</name>
<reference evidence="1 2" key="1">
    <citation type="submission" date="2017-04" db="EMBL/GenBank/DDBJ databases">
        <title>Draft genome sequence of Zooshikella ganghwensis VG4 isolated from Red Sea sediments.</title>
        <authorList>
            <person name="Rehman Z."/>
            <person name="Alam I."/>
            <person name="Kamau A."/>
            <person name="Bajic V."/>
            <person name="Leiknes T."/>
        </authorList>
    </citation>
    <scope>NUCLEOTIDE SEQUENCE [LARGE SCALE GENOMIC DNA]</scope>
    <source>
        <strain evidence="1 2">VG4</strain>
    </source>
</reference>
<gene>
    <name evidence="1" type="ORF">B9G39_08720</name>
</gene>
<protein>
    <submittedName>
        <fullName evidence="1">YnbE family lipoprotein</fullName>
    </submittedName>
</protein>
<keyword evidence="1" id="KW-0449">Lipoprotein</keyword>
<dbReference type="Proteomes" id="UP000257039">
    <property type="component" value="Unassembled WGS sequence"/>
</dbReference>
<accession>A0A4P9VMC1</accession>
<dbReference type="Pfam" id="PF13617">
    <property type="entry name" value="Lipoprotein_19"/>
    <property type="match status" value="1"/>
</dbReference>
<dbReference type="AlphaFoldDB" id="A0A4P9VMC1"/>
<dbReference type="InterPro" id="IPR025985">
    <property type="entry name" value="YnbE"/>
</dbReference>
<sequence>MNKERMLSVTVISLLASCITACTPRVEVAVPEKPITINLNVKVEHEIKVKIDKELDEIFSEDSELF</sequence>
<dbReference type="RefSeq" id="WP_027707945.1">
    <property type="nucleotide sequence ID" value="NZ_JAEVHG010000008.1"/>
</dbReference>